<gene>
    <name evidence="4" type="ORF">AALP_AAs73144U000100</name>
</gene>
<evidence type="ECO:0000313" key="4">
    <source>
        <dbReference type="EMBL" id="KFK22971.1"/>
    </source>
</evidence>
<evidence type="ECO:0000256" key="2">
    <source>
        <dbReference type="ARBA" id="ARBA00022737"/>
    </source>
</evidence>
<dbReference type="AlphaFoldDB" id="A0A087FZB9"/>
<keyword evidence="2" id="KW-0677">Repeat</keyword>
<reference evidence="5" key="1">
    <citation type="journal article" date="2015" name="Nat. Plants">
        <title>Genome expansion of Arabis alpina linked with retrotransposition and reduced symmetric DNA methylation.</title>
        <authorList>
            <person name="Willing E.M."/>
            <person name="Rawat V."/>
            <person name="Mandakova T."/>
            <person name="Maumus F."/>
            <person name="James G.V."/>
            <person name="Nordstroem K.J."/>
            <person name="Becker C."/>
            <person name="Warthmann N."/>
            <person name="Chica C."/>
            <person name="Szarzynska B."/>
            <person name="Zytnicki M."/>
            <person name="Albani M.C."/>
            <person name="Kiefer C."/>
            <person name="Bergonzi S."/>
            <person name="Castaings L."/>
            <person name="Mateos J.L."/>
            <person name="Berns M.C."/>
            <person name="Bujdoso N."/>
            <person name="Piofczyk T."/>
            <person name="de Lorenzo L."/>
            <person name="Barrero-Sicilia C."/>
            <person name="Mateos I."/>
            <person name="Piednoel M."/>
            <person name="Hagmann J."/>
            <person name="Chen-Min-Tao R."/>
            <person name="Iglesias-Fernandez R."/>
            <person name="Schuster S.C."/>
            <person name="Alonso-Blanco C."/>
            <person name="Roudier F."/>
            <person name="Carbonero P."/>
            <person name="Paz-Ares J."/>
            <person name="Davis S.J."/>
            <person name="Pecinka A."/>
            <person name="Quesneville H."/>
            <person name="Colot V."/>
            <person name="Lysak M.A."/>
            <person name="Weigel D."/>
            <person name="Coupland G."/>
            <person name="Schneeberger K."/>
        </authorList>
    </citation>
    <scope>NUCLEOTIDE SEQUENCE [LARGE SCALE GENOMIC DNA]</scope>
    <source>
        <strain evidence="5">cv. Pajares</strain>
    </source>
</reference>
<keyword evidence="1" id="KW-0433">Leucine-rich repeat</keyword>
<dbReference type="GO" id="GO:0006952">
    <property type="term" value="P:defense response"/>
    <property type="evidence" value="ECO:0007669"/>
    <property type="project" value="InterPro"/>
</dbReference>
<name>A0A087FZB9_ARAAL</name>
<dbReference type="Proteomes" id="UP000029120">
    <property type="component" value="Unassembled WGS sequence"/>
</dbReference>
<feature type="compositionally biased region" description="Basic and acidic residues" evidence="3">
    <location>
        <begin position="169"/>
        <end position="179"/>
    </location>
</feature>
<feature type="compositionally biased region" description="Basic and acidic residues" evidence="3">
    <location>
        <begin position="188"/>
        <end position="200"/>
    </location>
</feature>
<proteinExistence type="predicted"/>
<accession>A0A087FZB9</accession>
<evidence type="ECO:0000313" key="5">
    <source>
        <dbReference type="Proteomes" id="UP000029120"/>
    </source>
</evidence>
<dbReference type="Pfam" id="PF07725">
    <property type="entry name" value="LRR_3"/>
    <property type="match status" value="1"/>
</dbReference>
<sequence length="209" mass="23537">MELARNFVDYSGGNPLALKEFGVELYGKAVKVLRGLADKFLISVCNGLVEMQDLLFTMAKEIVEATPGKYKLLSSNCEEFTSALENIEGRDKVRGIVLDMTKMEEMPLDSQAFIGMSNLRKELPTDFEPKNLIDLRLPYSKITSLWDNAQVAPKLKLHKFGGVTKREAKDEESHFLEPKKMHKPLVSAKDKNGFSKDSHSQRLLKSSNI</sequence>
<dbReference type="PANTHER" id="PTHR11017:SF264">
    <property type="entry name" value="ADP-RIBOSYL CYCLASE_CYCLIC ADP-RIBOSE HYDROLASE"/>
    <property type="match status" value="1"/>
</dbReference>
<organism evidence="4 5">
    <name type="scientific">Arabis alpina</name>
    <name type="common">Alpine rock-cress</name>
    <dbReference type="NCBI Taxonomy" id="50452"/>
    <lineage>
        <taxon>Eukaryota</taxon>
        <taxon>Viridiplantae</taxon>
        <taxon>Streptophyta</taxon>
        <taxon>Embryophyta</taxon>
        <taxon>Tracheophyta</taxon>
        <taxon>Spermatophyta</taxon>
        <taxon>Magnoliopsida</taxon>
        <taxon>eudicotyledons</taxon>
        <taxon>Gunneridae</taxon>
        <taxon>Pentapetalae</taxon>
        <taxon>rosids</taxon>
        <taxon>malvids</taxon>
        <taxon>Brassicales</taxon>
        <taxon>Brassicaceae</taxon>
        <taxon>Arabideae</taxon>
        <taxon>Arabis</taxon>
    </lineage>
</organism>
<evidence type="ECO:0000256" key="1">
    <source>
        <dbReference type="ARBA" id="ARBA00022614"/>
    </source>
</evidence>
<keyword evidence="5" id="KW-1185">Reference proteome</keyword>
<evidence type="ECO:0000256" key="3">
    <source>
        <dbReference type="SAM" id="MobiDB-lite"/>
    </source>
</evidence>
<dbReference type="InterPro" id="IPR011713">
    <property type="entry name" value="Leu-rich_rpt_3"/>
</dbReference>
<dbReference type="EMBL" id="KL983801">
    <property type="protein sequence ID" value="KFK22971.1"/>
    <property type="molecule type" value="Genomic_DNA"/>
</dbReference>
<dbReference type="InterPro" id="IPR044974">
    <property type="entry name" value="Disease_R_plants"/>
</dbReference>
<dbReference type="OrthoDB" id="1166264at2759"/>
<dbReference type="PANTHER" id="PTHR11017">
    <property type="entry name" value="LEUCINE-RICH REPEAT-CONTAINING PROTEIN"/>
    <property type="match status" value="1"/>
</dbReference>
<protein>
    <submittedName>
        <fullName evidence="4">Uncharacterized protein</fullName>
    </submittedName>
</protein>
<dbReference type="Gramene" id="KFK22971">
    <property type="protein sequence ID" value="KFK22971"/>
    <property type="gene ID" value="AALP_AAs73144U000100"/>
</dbReference>
<feature type="region of interest" description="Disordered" evidence="3">
    <location>
        <begin position="169"/>
        <end position="209"/>
    </location>
</feature>